<dbReference type="InterPro" id="IPR020846">
    <property type="entry name" value="MFS_dom"/>
</dbReference>
<dbReference type="Gene3D" id="1.20.1250.20">
    <property type="entry name" value="MFS general substrate transporter like domains"/>
    <property type="match status" value="2"/>
</dbReference>
<dbReference type="PANTHER" id="PTHR42718">
    <property type="entry name" value="MAJOR FACILITATOR SUPERFAMILY MULTIDRUG TRANSPORTER MFSC"/>
    <property type="match status" value="1"/>
</dbReference>
<evidence type="ECO:0000313" key="7">
    <source>
        <dbReference type="Proteomes" id="UP000092598"/>
    </source>
</evidence>
<dbReference type="PATRIC" id="fig|1915.4.peg.8228"/>
<protein>
    <submittedName>
        <fullName evidence="6">Transport protein</fullName>
    </submittedName>
</protein>
<dbReference type="Pfam" id="PF07690">
    <property type="entry name" value="MFS_1"/>
    <property type="match status" value="1"/>
</dbReference>
<sequence>MSTITSSRHARASRLSPHAAARAGGLHPAGVFILLAGAFLPIMDFFITNVALPSIDASLHASASSLELVIAGYGVAYATLLVLGGRLGDRYGRRRVFLGALVGFVLASLACGAASDVGVLIGARIVQGATAALLVPQVLATFHHVLEGERRARAVALYGATSGIAAVVGQLVGGLLVSADIAGTSWRPIFLVNVPIGVLVLVVAARVVPDTRSHHPVGIDLPGTVLFAATLTALLVPLTEGHSLGWPWWTWLSLAAAVVLGAVTYVVEKRAEQRGEVPLLPPSVLRLPSMSRGLVMVFAFSVGFGAFMFVFALTVQNGLHADALHGGLAILPMALLFFAGSLLAPRVIGRYGRAALSAGAVVQLVGLALLVTVLVANWPHVGLWVMAGPLALVGAGQSMLFAGLFRSVLADVPAHLGGIGSGVLITLQQSGLALGVATLGTLYLTLAPHDVAHGFADVEYVQMGIVALLAVGAAALPRFAGGASAASPVVDA</sequence>
<evidence type="ECO:0000256" key="5">
    <source>
        <dbReference type="ARBA" id="ARBA00023251"/>
    </source>
</evidence>
<dbReference type="InterPro" id="IPR011701">
    <property type="entry name" value="MFS"/>
</dbReference>
<dbReference type="SUPFAM" id="SSF103473">
    <property type="entry name" value="MFS general substrate transporter"/>
    <property type="match status" value="1"/>
</dbReference>
<evidence type="ECO:0000256" key="2">
    <source>
        <dbReference type="ARBA" id="ARBA00022692"/>
    </source>
</evidence>
<evidence type="ECO:0000256" key="3">
    <source>
        <dbReference type="ARBA" id="ARBA00022989"/>
    </source>
</evidence>
<dbReference type="Proteomes" id="UP000092598">
    <property type="component" value="Chromosome"/>
</dbReference>
<dbReference type="GO" id="GO:0005886">
    <property type="term" value="C:plasma membrane"/>
    <property type="evidence" value="ECO:0007669"/>
    <property type="project" value="UniProtKB-SubCell"/>
</dbReference>
<dbReference type="PANTHER" id="PTHR42718:SF39">
    <property type="entry name" value="ACTINORHODIN TRANSPORTER-RELATED"/>
    <property type="match status" value="1"/>
</dbReference>
<dbReference type="InterPro" id="IPR036259">
    <property type="entry name" value="MFS_trans_sf"/>
</dbReference>
<organism evidence="6 7">
    <name type="scientific">Streptomyces lincolnensis</name>
    <dbReference type="NCBI Taxonomy" id="1915"/>
    <lineage>
        <taxon>Bacteria</taxon>
        <taxon>Bacillati</taxon>
        <taxon>Actinomycetota</taxon>
        <taxon>Actinomycetes</taxon>
        <taxon>Kitasatosporales</taxon>
        <taxon>Streptomycetaceae</taxon>
        <taxon>Streptomyces</taxon>
    </lineage>
</organism>
<reference evidence="6 7" key="1">
    <citation type="submission" date="2016-07" db="EMBL/GenBank/DDBJ databases">
        <title>Enhancement of antibiotic productionsby engineered nitrateutilization in actinobacteria.</title>
        <authorList>
            <person name="Meng S.C."/>
        </authorList>
    </citation>
    <scope>NUCLEOTIDE SEQUENCE [LARGE SCALE GENOMIC DNA]</scope>
    <source>
        <strain evidence="6 7">NRRL 2936</strain>
    </source>
</reference>
<dbReference type="OrthoDB" id="7375466at2"/>
<keyword evidence="2" id="KW-0812">Transmembrane</keyword>
<evidence type="ECO:0000256" key="1">
    <source>
        <dbReference type="ARBA" id="ARBA00004651"/>
    </source>
</evidence>
<dbReference type="KEGG" id="sls:SLINC_7475"/>
<dbReference type="CDD" id="cd17321">
    <property type="entry name" value="MFS_MMR_MDR_like"/>
    <property type="match status" value="1"/>
</dbReference>
<dbReference type="STRING" id="1915.SLINC_7475"/>
<keyword evidence="5" id="KW-0046">Antibiotic resistance</keyword>
<dbReference type="AlphaFoldDB" id="A0A1B1MM72"/>
<keyword evidence="3" id="KW-1133">Transmembrane helix</keyword>
<dbReference type="EMBL" id="CP016438">
    <property type="protein sequence ID" value="ANS69699.1"/>
    <property type="molecule type" value="Genomic_DNA"/>
</dbReference>
<comment type="subcellular location">
    <subcellularLocation>
        <location evidence="1">Cell membrane</location>
        <topology evidence="1">Multi-pass membrane protein</topology>
    </subcellularLocation>
</comment>
<keyword evidence="4" id="KW-0472">Membrane</keyword>
<dbReference type="GO" id="GO:0046677">
    <property type="term" value="P:response to antibiotic"/>
    <property type="evidence" value="ECO:0007669"/>
    <property type="project" value="UniProtKB-KW"/>
</dbReference>
<evidence type="ECO:0000313" key="6">
    <source>
        <dbReference type="EMBL" id="ANS69699.1"/>
    </source>
</evidence>
<gene>
    <name evidence="6" type="ORF">SLINC_7475</name>
</gene>
<dbReference type="RefSeq" id="WP_067443239.1">
    <property type="nucleotide sequence ID" value="NZ_CP016438.1"/>
</dbReference>
<proteinExistence type="predicted"/>
<keyword evidence="7" id="KW-1185">Reference proteome</keyword>
<dbReference type="PROSITE" id="PS50850">
    <property type="entry name" value="MFS"/>
    <property type="match status" value="1"/>
</dbReference>
<dbReference type="GO" id="GO:0022857">
    <property type="term" value="F:transmembrane transporter activity"/>
    <property type="evidence" value="ECO:0007669"/>
    <property type="project" value="InterPro"/>
</dbReference>
<evidence type="ECO:0000256" key="4">
    <source>
        <dbReference type="ARBA" id="ARBA00023136"/>
    </source>
</evidence>
<name>A0A1B1MM72_STRLN</name>
<accession>A0A1B1MM72</accession>